<feature type="compositionally biased region" description="Pro residues" evidence="1">
    <location>
        <begin position="137"/>
        <end position="150"/>
    </location>
</feature>
<dbReference type="GeneID" id="19300895"/>
<organism evidence="3 4">
    <name type="scientific">Gloeophyllum trabeum (strain ATCC 11539 / FP-39264 / Madison 617)</name>
    <name type="common">Brown rot fungus</name>
    <dbReference type="NCBI Taxonomy" id="670483"/>
    <lineage>
        <taxon>Eukaryota</taxon>
        <taxon>Fungi</taxon>
        <taxon>Dikarya</taxon>
        <taxon>Basidiomycota</taxon>
        <taxon>Agaricomycotina</taxon>
        <taxon>Agaricomycetes</taxon>
        <taxon>Gloeophyllales</taxon>
        <taxon>Gloeophyllaceae</taxon>
        <taxon>Gloeophyllum</taxon>
    </lineage>
</organism>
<dbReference type="HOGENOM" id="CLU_563878_0_0_1"/>
<dbReference type="InterPro" id="IPR046522">
    <property type="entry name" value="DUF6699"/>
</dbReference>
<evidence type="ECO:0000259" key="2">
    <source>
        <dbReference type="Pfam" id="PF20415"/>
    </source>
</evidence>
<dbReference type="RefSeq" id="XP_007869627.1">
    <property type="nucleotide sequence ID" value="XM_007871436.1"/>
</dbReference>
<keyword evidence="4" id="KW-1185">Reference proteome</keyword>
<dbReference type="STRING" id="670483.S7PVQ9"/>
<feature type="domain" description="DUF6699" evidence="2">
    <location>
        <begin position="292"/>
        <end position="418"/>
    </location>
</feature>
<dbReference type="OMA" id="HPRLPWY"/>
<dbReference type="OrthoDB" id="3144234at2759"/>
<protein>
    <recommendedName>
        <fullName evidence="2">DUF6699 domain-containing protein</fullName>
    </recommendedName>
</protein>
<evidence type="ECO:0000313" key="3">
    <source>
        <dbReference type="EMBL" id="EPQ51716.1"/>
    </source>
</evidence>
<dbReference type="Pfam" id="PF20415">
    <property type="entry name" value="DUF6699"/>
    <property type="match status" value="1"/>
</dbReference>
<evidence type="ECO:0000256" key="1">
    <source>
        <dbReference type="SAM" id="MobiDB-lite"/>
    </source>
</evidence>
<evidence type="ECO:0000313" key="4">
    <source>
        <dbReference type="Proteomes" id="UP000030669"/>
    </source>
</evidence>
<reference evidence="3 4" key="1">
    <citation type="journal article" date="2012" name="Science">
        <title>The Paleozoic origin of enzymatic lignin decomposition reconstructed from 31 fungal genomes.</title>
        <authorList>
            <person name="Floudas D."/>
            <person name="Binder M."/>
            <person name="Riley R."/>
            <person name="Barry K."/>
            <person name="Blanchette R.A."/>
            <person name="Henrissat B."/>
            <person name="Martinez A.T."/>
            <person name="Otillar R."/>
            <person name="Spatafora J.W."/>
            <person name="Yadav J.S."/>
            <person name="Aerts A."/>
            <person name="Benoit I."/>
            <person name="Boyd A."/>
            <person name="Carlson A."/>
            <person name="Copeland A."/>
            <person name="Coutinho P.M."/>
            <person name="de Vries R.P."/>
            <person name="Ferreira P."/>
            <person name="Findley K."/>
            <person name="Foster B."/>
            <person name="Gaskell J."/>
            <person name="Glotzer D."/>
            <person name="Gorecki P."/>
            <person name="Heitman J."/>
            <person name="Hesse C."/>
            <person name="Hori C."/>
            <person name="Igarashi K."/>
            <person name="Jurgens J.A."/>
            <person name="Kallen N."/>
            <person name="Kersten P."/>
            <person name="Kohler A."/>
            <person name="Kuees U."/>
            <person name="Kumar T.K.A."/>
            <person name="Kuo A."/>
            <person name="LaButti K."/>
            <person name="Larrondo L.F."/>
            <person name="Lindquist E."/>
            <person name="Ling A."/>
            <person name="Lombard V."/>
            <person name="Lucas S."/>
            <person name="Lundell T."/>
            <person name="Martin R."/>
            <person name="McLaughlin D.J."/>
            <person name="Morgenstern I."/>
            <person name="Morin E."/>
            <person name="Murat C."/>
            <person name="Nagy L.G."/>
            <person name="Nolan M."/>
            <person name="Ohm R.A."/>
            <person name="Patyshakuliyeva A."/>
            <person name="Rokas A."/>
            <person name="Ruiz-Duenas F.J."/>
            <person name="Sabat G."/>
            <person name="Salamov A."/>
            <person name="Samejima M."/>
            <person name="Schmutz J."/>
            <person name="Slot J.C."/>
            <person name="St John F."/>
            <person name="Stenlid J."/>
            <person name="Sun H."/>
            <person name="Sun S."/>
            <person name="Syed K."/>
            <person name="Tsang A."/>
            <person name="Wiebenga A."/>
            <person name="Young D."/>
            <person name="Pisabarro A."/>
            <person name="Eastwood D.C."/>
            <person name="Martin F."/>
            <person name="Cullen D."/>
            <person name="Grigoriev I.V."/>
            <person name="Hibbett D.S."/>
        </authorList>
    </citation>
    <scope>NUCLEOTIDE SEQUENCE [LARGE SCALE GENOMIC DNA]</scope>
    <source>
        <strain evidence="3 4">ATCC 11539</strain>
    </source>
</reference>
<dbReference type="eggNOG" id="ENOG502SUSM">
    <property type="taxonomic scope" value="Eukaryota"/>
</dbReference>
<proteinExistence type="predicted"/>
<gene>
    <name evidence="3" type="ORF">GLOTRDRAFT_122951</name>
</gene>
<dbReference type="KEGG" id="gtr:GLOTRDRAFT_122951"/>
<sequence length="511" mass="55804">MPHMLNDEFDDLPPLVDASNPHAFPGAHPPQPSPLNHGGHIPPTPNSAFAQFPTQFPEAPTYEPDTAGWNQGQSGSPWPGSNPLAGPQGWPGTGTPQGWDAAASQGWVGLGSPQQPQQLLSPSVSWPAYWQPRSPQQVPPPHGPFSPYAPPGQAPYSYGMSPLVLSPLPPAGAFLSPPLTPPSSRPSTSLSLMPAHTGRMSPGAPAWALERSASDDVSIARSRSHSRRKVKSGDLITGRPPASWRADFRITKTGGLGSLFRRKSISGGQDLGDITGIALHPSIQFYPRDPPLTWDVRLPPSASLQLHYLNRRLSTFDLAQYATNPPVPLMHLVHAHTPWIITVTPAQPACPAVTLHDLFVGLFEDMHRPISKADWWNDVLGDEARGRINKAFDERCMGDGEERSKGVRRVDFLGERIIAVQSICPRNLPSHISGNGCISSRKRVARSRHIVQKNGHQPDELQQNDPLHNLTFLHNSNISTPDGKNCFRLSKFYLELRDSLFRLPALMNTLA</sequence>
<feature type="region of interest" description="Disordered" evidence="1">
    <location>
        <begin position="1"/>
        <end position="150"/>
    </location>
</feature>
<feature type="compositionally biased region" description="Low complexity" evidence="1">
    <location>
        <begin position="110"/>
        <end position="125"/>
    </location>
</feature>
<dbReference type="Proteomes" id="UP000030669">
    <property type="component" value="Unassembled WGS sequence"/>
</dbReference>
<dbReference type="EMBL" id="KB469309">
    <property type="protein sequence ID" value="EPQ51716.1"/>
    <property type="molecule type" value="Genomic_DNA"/>
</dbReference>
<name>S7PVQ9_GLOTA</name>
<accession>S7PVQ9</accession>
<feature type="compositionally biased region" description="Low complexity" evidence="1">
    <location>
        <begin position="86"/>
        <end position="99"/>
    </location>
</feature>
<dbReference type="AlphaFoldDB" id="S7PVQ9"/>